<proteinExistence type="predicted"/>
<dbReference type="Proteomes" id="UP000693970">
    <property type="component" value="Unassembled WGS sequence"/>
</dbReference>
<comment type="caution">
    <text evidence="2">The sequence shown here is derived from an EMBL/GenBank/DDBJ whole genome shotgun (WGS) entry which is preliminary data.</text>
</comment>
<keyword evidence="3" id="KW-1185">Reference proteome</keyword>
<feature type="compositionally biased region" description="Low complexity" evidence="1">
    <location>
        <begin position="503"/>
        <end position="514"/>
    </location>
</feature>
<sequence length="682" mass="75115">MSSTPAENLKKSSSGFRLADKSPKALLAGTRSKGSSRSGNKNNKASRDTERHGREKDSIVSDSCSKRRPRARTEQQWLKQQDGISIVVTNTGHERMRKVSVLTLDEDDYSGQPHRSSSMLSNDSEGKHTLNTAFTGQTENEAMVTRTSRSSPLEEEEKKVLSATEEATKKTQKEAAEPTSLNSTSKSQSKISNRKNKPGREFSFPSALISEDSDRRHRTQSLTTDECLVEVETDILESSAKQNYKLGNPSVDGVQDDSSDESQKAVLLTRRGMEVRGFIAPTTKQRQLMRKVSGLGMEDPVFGKVAGQLEPKHASNIFEDMDLDDVPEDMRDMVTFISDRTDSVDLDDDILDSTIDSQEDHSEPNKNIVSSLRAKSNLHNSCSSLPPLGLDPRSLQLPDNASPHRSPVKKFASSAPPPPPPQDTSVKSKKLSRKSTYEAPRPPSYTPPAGSFVRKKVSKKGSRVDAANVMNRDDCLAAKVDAMFQKSMSTLEFPSNGRQRCLSPFQSNSQSPSQNRRRSMGDDSHKVVSPAQNQDPRMPTNSVFVPPEMPTIGQRSGPFRHEERRMLPSMATLFPDTVANPPVSGIAQRKSGLRGDSRERSMTPDRHGLPPCCSPPIPNRHSKKQIPANVLPPSAAHPSNRKPKASYCVKAKRRDTASTTDISPNSSLDTDSKWSYPENPVG</sequence>
<evidence type="ECO:0000313" key="2">
    <source>
        <dbReference type="EMBL" id="KAG7353300.1"/>
    </source>
</evidence>
<reference evidence="2" key="2">
    <citation type="submission" date="2021-04" db="EMBL/GenBank/DDBJ databases">
        <authorList>
            <person name="Podell S."/>
        </authorList>
    </citation>
    <scope>NUCLEOTIDE SEQUENCE</scope>
    <source>
        <strain evidence="2">Hildebrandi</strain>
    </source>
</reference>
<feature type="compositionally biased region" description="Polar residues" evidence="1">
    <location>
        <begin position="179"/>
        <end position="191"/>
    </location>
</feature>
<feature type="region of interest" description="Disordered" evidence="1">
    <location>
        <begin position="494"/>
        <end position="682"/>
    </location>
</feature>
<feature type="region of interest" description="Disordered" evidence="1">
    <location>
        <begin position="104"/>
        <end position="222"/>
    </location>
</feature>
<feature type="compositionally biased region" description="Polar residues" evidence="1">
    <location>
        <begin position="530"/>
        <end position="543"/>
    </location>
</feature>
<feature type="compositionally biased region" description="Basic and acidic residues" evidence="1">
    <location>
        <begin position="156"/>
        <end position="176"/>
    </location>
</feature>
<feature type="compositionally biased region" description="Polar residues" evidence="1">
    <location>
        <begin position="113"/>
        <end position="151"/>
    </location>
</feature>
<name>A0A9K3L0H4_9STRA</name>
<reference evidence="2" key="1">
    <citation type="journal article" date="2021" name="Sci. Rep.">
        <title>Diploid genomic architecture of Nitzschia inconspicua, an elite biomass production diatom.</title>
        <authorList>
            <person name="Oliver A."/>
            <person name="Podell S."/>
            <person name="Pinowska A."/>
            <person name="Traller J.C."/>
            <person name="Smith S.R."/>
            <person name="McClure R."/>
            <person name="Beliaev A."/>
            <person name="Bohutskyi P."/>
            <person name="Hill E.A."/>
            <person name="Rabines A."/>
            <person name="Zheng H."/>
            <person name="Allen L.Z."/>
            <person name="Kuo A."/>
            <person name="Grigoriev I.V."/>
            <person name="Allen A.E."/>
            <person name="Hazlebeck D."/>
            <person name="Allen E.E."/>
        </authorList>
    </citation>
    <scope>NUCLEOTIDE SEQUENCE</scope>
    <source>
        <strain evidence="2">Hildebrandi</strain>
    </source>
</reference>
<evidence type="ECO:0000256" key="1">
    <source>
        <dbReference type="SAM" id="MobiDB-lite"/>
    </source>
</evidence>
<accession>A0A9K3L0H4</accession>
<feature type="compositionally biased region" description="Basic and acidic residues" evidence="1">
    <location>
        <begin position="45"/>
        <end position="59"/>
    </location>
</feature>
<feature type="region of interest" description="Disordered" evidence="1">
    <location>
        <begin position="1"/>
        <end position="82"/>
    </location>
</feature>
<feature type="compositionally biased region" description="Polar residues" evidence="1">
    <location>
        <begin position="657"/>
        <end position="669"/>
    </location>
</feature>
<dbReference type="EMBL" id="JAGRRH010000017">
    <property type="protein sequence ID" value="KAG7353300.1"/>
    <property type="molecule type" value="Genomic_DNA"/>
</dbReference>
<gene>
    <name evidence="2" type="ORF">IV203_009349</name>
</gene>
<feature type="region of interest" description="Disordered" evidence="1">
    <location>
        <begin position="238"/>
        <end position="263"/>
    </location>
</feature>
<organism evidence="2 3">
    <name type="scientific">Nitzschia inconspicua</name>
    <dbReference type="NCBI Taxonomy" id="303405"/>
    <lineage>
        <taxon>Eukaryota</taxon>
        <taxon>Sar</taxon>
        <taxon>Stramenopiles</taxon>
        <taxon>Ochrophyta</taxon>
        <taxon>Bacillariophyta</taxon>
        <taxon>Bacillariophyceae</taxon>
        <taxon>Bacillariophycidae</taxon>
        <taxon>Bacillariales</taxon>
        <taxon>Bacillariaceae</taxon>
        <taxon>Nitzschia</taxon>
    </lineage>
</organism>
<feature type="compositionally biased region" description="Polar residues" evidence="1">
    <location>
        <begin position="365"/>
        <end position="384"/>
    </location>
</feature>
<dbReference type="AlphaFoldDB" id="A0A9K3L0H4"/>
<feature type="compositionally biased region" description="Basic and acidic residues" evidence="1">
    <location>
        <begin position="593"/>
        <end position="608"/>
    </location>
</feature>
<dbReference type="OrthoDB" id="49562at2759"/>
<protein>
    <submittedName>
        <fullName evidence="2">Uncharacterized protein</fullName>
    </submittedName>
</protein>
<feature type="region of interest" description="Disordered" evidence="1">
    <location>
        <begin position="341"/>
        <end position="468"/>
    </location>
</feature>
<feature type="compositionally biased region" description="Polar residues" evidence="1">
    <location>
        <begin position="1"/>
        <end position="15"/>
    </location>
</feature>
<evidence type="ECO:0000313" key="3">
    <source>
        <dbReference type="Proteomes" id="UP000693970"/>
    </source>
</evidence>
<feature type="compositionally biased region" description="Low complexity" evidence="1">
    <location>
        <begin position="28"/>
        <end position="43"/>
    </location>
</feature>